<evidence type="ECO:0000313" key="2">
    <source>
        <dbReference type="EMBL" id="QJQ06359.1"/>
    </source>
</evidence>
<evidence type="ECO:0000256" key="1">
    <source>
        <dbReference type="SAM" id="SignalP"/>
    </source>
</evidence>
<dbReference type="Proteomes" id="UP000274350">
    <property type="component" value="Chromosome"/>
</dbReference>
<dbReference type="SUPFAM" id="SSF81901">
    <property type="entry name" value="HCP-like"/>
    <property type="match status" value="1"/>
</dbReference>
<dbReference type="InterPro" id="IPR006597">
    <property type="entry name" value="Sel1-like"/>
</dbReference>
<dbReference type="Gene3D" id="1.25.40.10">
    <property type="entry name" value="Tetratricopeptide repeat domain"/>
    <property type="match status" value="1"/>
</dbReference>
<dbReference type="AlphaFoldDB" id="A0A6M4A8J5"/>
<dbReference type="Pfam" id="PF08238">
    <property type="entry name" value="Sel1"/>
    <property type="match status" value="3"/>
</dbReference>
<feature type="signal peptide" evidence="1">
    <location>
        <begin position="1"/>
        <end position="22"/>
    </location>
</feature>
<protein>
    <submittedName>
        <fullName evidence="2">Sel1 repeat family protein</fullName>
    </submittedName>
</protein>
<evidence type="ECO:0000313" key="3">
    <source>
        <dbReference type="Proteomes" id="UP000274350"/>
    </source>
</evidence>
<accession>A0A6M4A8J5</accession>
<dbReference type="SMART" id="SM00671">
    <property type="entry name" value="SEL1"/>
    <property type="match status" value="3"/>
</dbReference>
<reference evidence="2 3" key="1">
    <citation type="journal article" date="2019" name="Int. J. Syst. Evol. Microbiol.">
        <title>Undibacterium piscinae sp. nov., isolated from Korean shiner intestine.</title>
        <authorList>
            <person name="Lee S.Y."/>
            <person name="Kang W."/>
            <person name="Kim P.S."/>
            <person name="Kim H.S."/>
            <person name="Sung H."/>
            <person name="Shin N.R."/>
            <person name="Whon T.W."/>
            <person name="Yun J.H."/>
            <person name="Lee J.Y."/>
            <person name="Lee J.Y."/>
            <person name="Jung M.J."/>
            <person name="Jeong Y.S."/>
            <person name="Tak E.J."/>
            <person name="Han J.E."/>
            <person name="Hyun D.W."/>
            <person name="Kang M.S."/>
            <person name="Lee K.E."/>
            <person name="Lee B.H."/>
            <person name="Bae J.W."/>
        </authorList>
    </citation>
    <scope>NUCLEOTIDE SEQUENCE [LARGE SCALE GENOMIC DNA]</scope>
    <source>
        <strain evidence="2 3">S11R28</strain>
    </source>
</reference>
<organism evidence="2 3">
    <name type="scientific">Undibacterium piscinae</name>
    <dbReference type="NCBI Taxonomy" id="2495591"/>
    <lineage>
        <taxon>Bacteria</taxon>
        <taxon>Pseudomonadati</taxon>
        <taxon>Pseudomonadota</taxon>
        <taxon>Betaproteobacteria</taxon>
        <taxon>Burkholderiales</taxon>
        <taxon>Oxalobacteraceae</taxon>
        <taxon>Undibacterium</taxon>
    </lineage>
</organism>
<dbReference type="EMBL" id="CP051152">
    <property type="protein sequence ID" value="QJQ06359.1"/>
    <property type="molecule type" value="Genomic_DNA"/>
</dbReference>
<gene>
    <name evidence="2" type="ORF">EJG51_011370</name>
</gene>
<dbReference type="KEGG" id="upi:EJG51_011370"/>
<proteinExistence type="predicted"/>
<feature type="chain" id="PRO_5027079008" evidence="1">
    <location>
        <begin position="23"/>
        <end position="220"/>
    </location>
</feature>
<name>A0A6M4A8J5_9BURK</name>
<dbReference type="InterPro" id="IPR050767">
    <property type="entry name" value="Sel1_AlgK"/>
</dbReference>
<keyword evidence="1" id="KW-0732">Signal</keyword>
<sequence>MKPLWKSLCVLAFTLSATLSLADDFTDGVELYADQEYSAAAKSFKKAADKGNPEAQFNLGLMYLKGEGVEQDYPEAMALFRQSAEQGNARAQLNLARMYAKGHGVVASYAKALPWFKKSAEQGYADAQYTRSAVLTGTGAPRAAYELFLCQRPIPAWPDVAKRLAANALPARLTALRPRWLEINWPASTTASKSIPVCMPSPCSRNSTSSVATFPVAPLA</sequence>
<dbReference type="PANTHER" id="PTHR11102">
    <property type="entry name" value="SEL-1-LIKE PROTEIN"/>
    <property type="match status" value="1"/>
</dbReference>
<dbReference type="PANTHER" id="PTHR11102:SF160">
    <property type="entry name" value="ERAD-ASSOCIATED E3 UBIQUITIN-PROTEIN LIGASE COMPONENT HRD3"/>
    <property type="match status" value="1"/>
</dbReference>
<dbReference type="InterPro" id="IPR011990">
    <property type="entry name" value="TPR-like_helical_dom_sf"/>
</dbReference>
<keyword evidence="3" id="KW-1185">Reference proteome</keyword>